<keyword evidence="4" id="KW-1185">Reference proteome</keyword>
<dbReference type="PANTHER" id="PTHR33121:SF71">
    <property type="entry name" value="OXYGEN SENSOR PROTEIN DOSP"/>
    <property type="match status" value="1"/>
</dbReference>
<dbReference type="InterPro" id="IPR050706">
    <property type="entry name" value="Cyclic-di-GMP_PDE-like"/>
</dbReference>
<comment type="caution">
    <text evidence="3">The sequence shown here is derived from an EMBL/GenBank/DDBJ whole genome shotgun (WGS) entry which is preliminary data.</text>
</comment>
<dbReference type="InterPro" id="IPR000160">
    <property type="entry name" value="GGDEF_dom"/>
</dbReference>
<dbReference type="Proteomes" id="UP001195660">
    <property type="component" value="Unassembled WGS sequence"/>
</dbReference>
<evidence type="ECO:0000259" key="2">
    <source>
        <dbReference type="PROSITE" id="PS50887"/>
    </source>
</evidence>
<dbReference type="RefSeq" id="WP_203571293.1">
    <property type="nucleotide sequence ID" value="NZ_WOFE01000004.1"/>
</dbReference>
<dbReference type="EMBL" id="WOFE01000004">
    <property type="protein sequence ID" value="MBM5571960.1"/>
    <property type="molecule type" value="Genomic_DNA"/>
</dbReference>
<dbReference type="InterPro" id="IPR035919">
    <property type="entry name" value="EAL_sf"/>
</dbReference>
<evidence type="ECO:0000313" key="3">
    <source>
        <dbReference type="EMBL" id="MBM5571960.1"/>
    </source>
</evidence>
<name>A0ABS2CE54_9NEIS</name>
<organism evidence="3 4">
    <name type="scientific">Deefgea chitinilytica</name>
    <dbReference type="NCBI Taxonomy" id="570276"/>
    <lineage>
        <taxon>Bacteria</taxon>
        <taxon>Pseudomonadati</taxon>
        <taxon>Pseudomonadota</taxon>
        <taxon>Betaproteobacteria</taxon>
        <taxon>Neisseriales</taxon>
        <taxon>Chitinibacteraceae</taxon>
        <taxon>Deefgea</taxon>
    </lineage>
</organism>
<protein>
    <submittedName>
        <fullName evidence="3">EAL domain-containing protein</fullName>
    </submittedName>
</protein>
<dbReference type="PANTHER" id="PTHR33121">
    <property type="entry name" value="CYCLIC DI-GMP PHOSPHODIESTERASE PDEF"/>
    <property type="match status" value="1"/>
</dbReference>
<feature type="domain" description="EAL" evidence="1">
    <location>
        <begin position="162"/>
        <end position="415"/>
    </location>
</feature>
<dbReference type="Pfam" id="PF00563">
    <property type="entry name" value="EAL"/>
    <property type="match status" value="1"/>
</dbReference>
<dbReference type="SUPFAM" id="SSF55073">
    <property type="entry name" value="Nucleotide cyclase"/>
    <property type="match status" value="1"/>
</dbReference>
<accession>A0ABS2CE54</accession>
<dbReference type="SUPFAM" id="SSF141868">
    <property type="entry name" value="EAL domain-like"/>
    <property type="match status" value="1"/>
</dbReference>
<dbReference type="SMART" id="SM00052">
    <property type="entry name" value="EAL"/>
    <property type="match status" value="1"/>
</dbReference>
<proteinExistence type="predicted"/>
<gene>
    <name evidence="3" type="ORF">GM173_10265</name>
</gene>
<dbReference type="CDD" id="cd01948">
    <property type="entry name" value="EAL"/>
    <property type="match status" value="1"/>
</dbReference>
<dbReference type="Gene3D" id="3.20.20.450">
    <property type="entry name" value="EAL domain"/>
    <property type="match status" value="1"/>
</dbReference>
<feature type="domain" description="GGDEF" evidence="2">
    <location>
        <begin position="32"/>
        <end position="153"/>
    </location>
</feature>
<reference evidence="3 4" key="1">
    <citation type="submission" date="2019-11" db="EMBL/GenBank/DDBJ databases">
        <title>Novel Deefgea species.</title>
        <authorList>
            <person name="Han J.-H."/>
        </authorList>
    </citation>
    <scope>NUCLEOTIDE SEQUENCE [LARGE SCALE GENOMIC DNA]</scope>
    <source>
        <strain evidence="3 4">LMG 24817</strain>
    </source>
</reference>
<dbReference type="InterPro" id="IPR043128">
    <property type="entry name" value="Rev_trsase/Diguanyl_cyclase"/>
</dbReference>
<sequence>MPSFQSALDLAAIEQQQAQYLQAAIAATQALRQCGVLHIELRHRRHAKQNQSAIGQMAQALQPMLREHDQLFQIDHQTLALLLPNIAGVSHAMLAANRAHMLLSENPDSIVRLHPHIGIAIYPEHGENLADLLHAAGIAAREFSQENIGVYDAERDWLGTQIARLETPLREALAQNRFHLAFQPKISCLDQSVSGAEILLRWEDAFLGSVPPDQIVNVAEHLGLMDTLTRWVIQSGLRQFAQLRVDGFTGTMSLNLCPSNLSDASLATYIANALEVWGIPANTLILEITESALIDDIELALKQLYQLKAMGCMLALDDFGTGYSSLSYLKRLPIDELKIDRSFIKTIEESSKDAAIVQSIIELAHRLNLTVTAEGVEDIVGVEFLQQHHCDTIQGFFYSRPLTFDAFKVFYAQSEPTQ</sequence>
<dbReference type="PROSITE" id="PS50883">
    <property type="entry name" value="EAL"/>
    <property type="match status" value="1"/>
</dbReference>
<dbReference type="InterPro" id="IPR029787">
    <property type="entry name" value="Nucleotide_cyclase"/>
</dbReference>
<dbReference type="PROSITE" id="PS50887">
    <property type="entry name" value="GGDEF"/>
    <property type="match status" value="1"/>
</dbReference>
<dbReference type="InterPro" id="IPR001633">
    <property type="entry name" value="EAL_dom"/>
</dbReference>
<dbReference type="Gene3D" id="3.30.70.270">
    <property type="match status" value="1"/>
</dbReference>
<evidence type="ECO:0000313" key="4">
    <source>
        <dbReference type="Proteomes" id="UP001195660"/>
    </source>
</evidence>
<dbReference type="Pfam" id="PF00990">
    <property type="entry name" value="GGDEF"/>
    <property type="match status" value="1"/>
</dbReference>
<evidence type="ECO:0000259" key="1">
    <source>
        <dbReference type="PROSITE" id="PS50883"/>
    </source>
</evidence>